<evidence type="ECO:0000256" key="1">
    <source>
        <dbReference type="ARBA" id="ARBA00005582"/>
    </source>
</evidence>
<dbReference type="InterPro" id="IPR020476">
    <property type="entry name" value="Nudix_hydrolase"/>
</dbReference>
<dbReference type="AlphaFoldDB" id="A0A5R8ZZX4"/>
<dbReference type="InterPro" id="IPR000086">
    <property type="entry name" value="NUDIX_hydrolase_dom"/>
</dbReference>
<keyword evidence="6" id="KW-1185">Reference proteome</keyword>
<dbReference type="PRINTS" id="PR00502">
    <property type="entry name" value="NUDIXFAMILY"/>
</dbReference>
<name>A0A5R8ZZX4_9MICC</name>
<dbReference type="EMBL" id="VAWA01000026">
    <property type="protein sequence ID" value="TLP71800.1"/>
    <property type="molecule type" value="Genomic_DNA"/>
</dbReference>
<dbReference type="SUPFAM" id="SSF55811">
    <property type="entry name" value="Nudix"/>
    <property type="match status" value="1"/>
</dbReference>
<organism evidence="5 6">
    <name type="scientific">Nesterenkonia sphaerica</name>
    <dbReference type="NCBI Taxonomy" id="1804988"/>
    <lineage>
        <taxon>Bacteria</taxon>
        <taxon>Bacillati</taxon>
        <taxon>Actinomycetota</taxon>
        <taxon>Actinomycetes</taxon>
        <taxon>Micrococcales</taxon>
        <taxon>Micrococcaceae</taxon>
        <taxon>Nesterenkonia</taxon>
    </lineage>
</organism>
<evidence type="ECO:0000313" key="5">
    <source>
        <dbReference type="EMBL" id="TLP71800.1"/>
    </source>
</evidence>
<dbReference type="Proteomes" id="UP000306544">
    <property type="component" value="Unassembled WGS sequence"/>
</dbReference>
<dbReference type="PROSITE" id="PS00893">
    <property type="entry name" value="NUDIX_BOX"/>
    <property type="match status" value="1"/>
</dbReference>
<feature type="domain" description="Nudix hydrolase" evidence="4">
    <location>
        <begin position="42"/>
        <end position="109"/>
    </location>
</feature>
<gene>
    <name evidence="5" type="ORF">FEF27_12290</name>
</gene>
<accession>A0A5R8ZZX4</accession>
<dbReference type="RefSeq" id="WP_138171180.1">
    <property type="nucleotide sequence ID" value="NZ_VAWA01000026.1"/>
</dbReference>
<dbReference type="InterPro" id="IPR015797">
    <property type="entry name" value="NUDIX_hydrolase-like_dom_sf"/>
</dbReference>
<dbReference type="PANTHER" id="PTHR43736:SF1">
    <property type="entry name" value="DIHYDRONEOPTERIN TRIPHOSPHATE DIPHOSPHATASE"/>
    <property type="match status" value="1"/>
</dbReference>
<comment type="similarity">
    <text evidence="1 3">Belongs to the Nudix hydrolase family.</text>
</comment>
<dbReference type="PROSITE" id="PS51462">
    <property type="entry name" value="NUDIX"/>
    <property type="match status" value="1"/>
</dbReference>
<proteinExistence type="inferred from homology"/>
<sequence>MSRPGSLRRAWRRSRVSSVKPAAQSICRTRRCRPYAPRSDAVAVVSAACAVIVREDGAILLVQRRYPPEAGLWSVPGGKCLLGETPEDTAVRETREETGLDVVVRNCGL</sequence>
<dbReference type="InterPro" id="IPR020084">
    <property type="entry name" value="NUDIX_hydrolase_CS"/>
</dbReference>
<evidence type="ECO:0000256" key="2">
    <source>
        <dbReference type="ARBA" id="ARBA00022801"/>
    </source>
</evidence>
<evidence type="ECO:0000313" key="6">
    <source>
        <dbReference type="Proteomes" id="UP000306544"/>
    </source>
</evidence>
<dbReference type="Gene3D" id="3.90.79.10">
    <property type="entry name" value="Nucleoside Triphosphate Pyrophosphohydrolase"/>
    <property type="match status" value="1"/>
</dbReference>
<protein>
    <submittedName>
        <fullName evidence="5">NUDIX domain-containing protein</fullName>
    </submittedName>
</protein>
<reference evidence="5 6" key="1">
    <citation type="submission" date="2019-05" db="EMBL/GenBank/DDBJ databases">
        <title>Nesterenkonia sp. GY239, isolated from the Southern Atlantic Ocean.</title>
        <authorList>
            <person name="Zhang G."/>
        </authorList>
    </citation>
    <scope>NUCLEOTIDE SEQUENCE [LARGE SCALE GENOMIC DNA]</scope>
    <source>
        <strain evidence="5 6">GY239</strain>
    </source>
</reference>
<comment type="caution">
    <text evidence="5">The sequence shown here is derived from an EMBL/GenBank/DDBJ whole genome shotgun (WGS) entry which is preliminary data.</text>
</comment>
<keyword evidence="2 3" id="KW-0378">Hydrolase</keyword>
<dbReference type="OrthoDB" id="9804442at2"/>
<dbReference type="Pfam" id="PF00293">
    <property type="entry name" value="NUDIX"/>
    <property type="match status" value="1"/>
</dbReference>
<dbReference type="GO" id="GO:0016787">
    <property type="term" value="F:hydrolase activity"/>
    <property type="evidence" value="ECO:0007669"/>
    <property type="project" value="UniProtKB-KW"/>
</dbReference>
<dbReference type="PANTHER" id="PTHR43736">
    <property type="entry name" value="ADP-RIBOSE PYROPHOSPHATASE"/>
    <property type="match status" value="1"/>
</dbReference>
<evidence type="ECO:0000259" key="4">
    <source>
        <dbReference type="PROSITE" id="PS51462"/>
    </source>
</evidence>
<dbReference type="CDD" id="cd02883">
    <property type="entry name" value="NUDIX_Hydrolase"/>
    <property type="match status" value="1"/>
</dbReference>
<evidence type="ECO:0000256" key="3">
    <source>
        <dbReference type="RuleBase" id="RU003476"/>
    </source>
</evidence>